<dbReference type="SUPFAM" id="SSF161098">
    <property type="entry name" value="MetI-like"/>
    <property type="match status" value="1"/>
</dbReference>
<reference evidence="9 10" key="1">
    <citation type="journal article" date="2015" name="Antonie Van Leeuwenhoek">
        <title>Streptomyces klenkii sp. nov., isolated from deep marine sediment.</title>
        <authorList>
            <person name="Veyisoglu A."/>
            <person name="Sahin N."/>
        </authorList>
    </citation>
    <scope>NUCLEOTIDE SEQUENCE [LARGE SCALE GENOMIC DNA]</scope>
    <source>
        <strain evidence="9 10">KCTC 29202</strain>
    </source>
</reference>
<evidence type="ECO:0000256" key="4">
    <source>
        <dbReference type="ARBA" id="ARBA00022692"/>
    </source>
</evidence>
<dbReference type="PANTHER" id="PTHR43163:SF6">
    <property type="entry name" value="DIPEPTIDE TRANSPORT SYSTEM PERMEASE PROTEIN DPPB-RELATED"/>
    <property type="match status" value="1"/>
</dbReference>
<protein>
    <submittedName>
        <fullName evidence="9">ABC transporter permease</fullName>
    </submittedName>
</protein>
<dbReference type="InterPro" id="IPR045621">
    <property type="entry name" value="BPD_transp_1_N"/>
</dbReference>
<feature type="transmembrane region" description="Helical" evidence="7">
    <location>
        <begin position="9"/>
        <end position="29"/>
    </location>
</feature>
<dbReference type="EMBL" id="RBAM01000004">
    <property type="protein sequence ID" value="RKN74667.1"/>
    <property type="molecule type" value="Genomic_DNA"/>
</dbReference>
<proteinExistence type="inferred from homology"/>
<organism evidence="9 10">
    <name type="scientific">Streptomyces klenkii</name>
    <dbReference type="NCBI Taxonomy" id="1420899"/>
    <lineage>
        <taxon>Bacteria</taxon>
        <taxon>Bacillati</taxon>
        <taxon>Actinomycetota</taxon>
        <taxon>Actinomycetes</taxon>
        <taxon>Kitasatosporales</taxon>
        <taxon>Streptomycetaceae</taxon>
        <taxon>Streptomyces</taxon>
    </lineage>
</organism>
<dbReference type="Pfam" id="PF00528">
    <property type="entry name" value="BPD_transp_1"/>
    <property type="match status" value="1"/>
</dbReference>
<feature type="transmembrane region" description="Helical" evidence="7">
    <location>
        <begin position="175"/>
        <end position="195"/>
    </location>
</feature>
<evidence type="ECO:0000259" key="8">
    <source>
        <dbReference type="PROSITE" id="PS50928"/>
    </source>
</evidence>
<keyword evidence="6 7" id="KW-0472">Membrane</keyword>
<evidence type="ECO:0000256" key="2">
    <source>
        <dbReference type="ARBA" id="ARBA00022448"/>
    </source>
</evidence>
<comment type="similarity">
    <text evidence="7">Belongs to the binding-protein-dependent transport system permease family.</text>
</comment>
<evidence type="ECO:0000256" key="6">
    <source>
        <dbReference type="ARBA" id="ARBA00023136"/>
    </source>
</evidence>
<evidence type="ECO:0000256" key="5">
    <source>
        <dbReference type="ARBA" id="ARBA00022989"/>
    </source>
</evidence>
<evidence type="ECO:0000256" key="7">
    <source>
        <dbReference type="RuleBase" id="RU363032"/>
    </source>
</evidence>
<keyword evidence="10" id="KW-1185">Reference proteome</keyword>
<dbReference type="InterPro" id="IPR000515">
    <property type="entry name" value="MetI-like"/>
</dbReference>
<feature type="transmembrane region" description="Helical" evidence="7">
    <location>
        <begin position="99"/>
        <end position="122"/>
    </location>
</feature>
<keyword evidence="2 7" id="KW-0813">Transport</keyword>
<gene>
    <name evidence="9" type="ORF">D7231_12625</name>
</gene>
<sequence>MRVFLRRTASLLVSAVIASFVVFAFLSVLPGDPAEVVLGTNAGTQELAALRHSFGTDRPLVVQYADWAQGLLHGDFGISYISHDPIGPRISDRLGVTCWLALGGMAVAVLFALPAGVLAAAWHRRPAGALLSAVSQAGIAVPAFLAGILLVYVFAVRAGALPAGGYTPLAEDPAAWARQLVLPCLSLGLVQGAVLTRYVRSAVLTVLHQDFLRTARAKGRRQWPALWRHGLPNAAVPVLTVLGLQLSTVLVGAVVVERVFVIPGLGDLLLQSVADRDLLVVQGVVIVLVVAVLVVNVVTDLLYHLLDPRLRSR</sequence>
<evidence type="ECO:0000313" key="10">
    <source>
        <dbReference type="Proteomes" id="UP000270343"/>
    </source>
</evidence>
<keyword evidence="4 7" id="KW-0812">Transmembrane</keyword>
<dbReference type="Gene3D" id="1.10.3720.10">
    <property type="entry name" value="MetI-like"/>
    <property type="match status" value="1"/>
</dbReference>
<comment type="caution">
    <text evidence="9">The sequence shown here is derived from an EMBL/GenBank/DDBJ whole genome shotgun (WGS) entry which is preliminary data.</text>
</comment>
<evidence type="ECO:0000256" key="3">
    <source>
        <dbReference type="ARBA" id="ARBA00022475"/>
    </source>
</evidence>
<name>A0A3B0BRK2_9ACTN</name>
<dbReference type="PROSITE" id="PS50928">
    <property type="entry name" value="ABC_TM1"/>
    <property type="match status" value="1"/>
</dbReference>
<dbReference type="GO" id="GO:0005886">
    <property type="term" value="C:plasma membrane"/>
    <property type="evidence" value="ECO:0007669"/>
    <property type="project" value="UniProtKB-SubCell"/>
</dbReference>
<dbReference type="Proteomes" id="UP000270343">
    <property type="component" value="Unassembled WGS sequence"/>
</dbReference>
<feature type="transmembrane region" description="Helical" evidence="7">
    <location>
        <begin position="280"/>
        <end position="303"/>
    </location>
</feature>
<comment type="subcellular location">
    <subcellularLocation>
        <location evidence="1 7">Cell membrane</location>
        <topology evidence="1 7">Multi-pass membrane protein</topology>
    </subcellularLocation>
</comment>
<keyword evidence="3" id="KW-1003">Cell membrane</keyword>
<feature type="domain" description="ABC transmembrane type-1" evidence="8">
    <location>
        <begin position="94"/>
        <end position="299"/>
    </location>
</feature>
<dbReference type="CDD" id="cd06261">
    <property type="entry name" value="TM_PBP2"/>
    <property type="match status" value="1"/>
</dbReference>
<evidence type="ECO:0000313" key="9">
    <source>
        <dbReference type="EMBL" id="RKN74667.1"/>
    </source>
</evidence>
<feature type="transmembrane region" description="Helical" evidence="7">
    <location>
        <begin position="129"/>
        <end position="155"/>
    </location>
</feature>
<dbReference type="RefSeq" id="WP_120755418.1">
    <property type="nucleotide sequence ID" value="NZ_JBEXOE010000022.1"/>
</dbReference>
<accession>A0A3B0BRK2</accession>
<keyword evidence="5 7" id="KW-1133">Transmembrane helix</keyword>
<dbReference type="PANTHER" id="PTHR43163">
    <property type="entry name" value="DIPEPTIDE TRANSPORT SYSTEM PERMEASE PROTEIN DPPB-RELATED"/>
    <property type="match status" value="1"/>
</dbReference>
<dbReference type="InterPro" id="IPR035906">
    <property type="entry name" value="MetI-like_sf"/>
</dbReference>
<dbReference type="AlphaFoldDB" id="A0A3B0BRK2"/>
<dbReference type="GO" id="GO:0071916">
    <property type="term" value="F:dipeptide transmembrane transporter activity"/>
    <property type="evidence" value="ECO:0007669"/>
    <property type="project" value="TreeGrafter"/>
</dbReference>
<feature type="transmembrane region" description="Helical" evidence="7">
    <location>
        <begin position="234"/>
        <end position="260"/>
    </location>
</feature>
<dbReference type="OrthoDB" id="9778910at2"/>
<evidence type="ECO:0000256" key="1">
    <source>
        <dbReference type="ARBA" id="ARBA00004651"/>
    </source>
</evidence>
<dbReference type="Pfam" id="PF19300">
    <property type="entry name" value="BPD_transp_1_N"/>
    <property type="match status" value="1"/>
</dbReference>